<sequence length="39" mass="4396">MKNDPHKKNQADSRCIHNTGELLEPKPFDKGDTSVMTLV</sequence>
<feature type="region of interest" description="Disordered" evidence="1">
    <location>
        <begin position="1"/>
        <end position="39"/>
    </location>
</feature>
<protein>
    <submittedName>
        <fullName evidence="2">Uncharacterized protein</fullName>
    </submittedName>
</protein>
<feature type="compositionally biased region" description="Basic and acidic residues" evidence="1">
    <location>
        <begin position="23"/>
        <end position="32"/>
    </location>
</feature>
<accession>B0TG66</accession>
<dbReference type="EMBL" id="CP000930">
    <property type="protein sequence ID" value="ABZ84562.1"/>
    <property type="molecule type" value="Genomic_DNA"/>
</dbReference>
<reference evidence="2 3" key="1">
    <citation type="journal article" date="2008" name="J. Bacteriol.">
        <title>The genome of Heliobacterium modesticaldum, a phototrophic representative of the Firmicutes containing the simplest photosynthetic apparatus.</title>
        <authorList>
            <person name="Sattley W.M."/>
            <person name="Madigan M.T."/>
            <person name="Swingley W.D."/>
            <person name="Cheung P.C."/>
            <person name="Clocksin K.M."/>
            <person name="Conrad A.L."/>
            <person name="Dejesa L.C."/>
            <person name="Honchak B.M."/>
            <person name="Jung D.O."/>
            <person name="Karbach L.E."/>
            <person name="Kurdoglu A."/>
            <person name="Lahiri S."/>
            <person name="Mastrian S.D."/>
            <person name="Page L.E."/>
            <person name="Taylor H.L."/>
            <person name="Wang Z.T."/>
            <person name="Raymond J."/>
            <person name="Chen M."/>
            <person name="Blankenship R.E."/>
            <person name="Touchman J.W."/>
        </authorList>
    </citation>
    <scope>NUCLEOTIDE SEQUENCE [LARGE SCALE GENOMIC DNA]</scope>
    <source>
        <strain evidence="3">ATCC 51547 / Ice1</strain>
    </source>
</reference>
<proteinExistence type="predicted"/>
<evidence type="ECO:0000313" key="2">
    <source>
        <dbReference type="EMBL" id="ABZ84562.1"/>
    </source>
</evidence>
<gene>
    <name evidence="2" type="ORF">HM1_2005</name>
</gene>
<evidence type="ECO:0000256" key="1">
    <source>
        <dbReference type="SAM" id="MobiDB-lite"/>
    </source>
</evidence>
<keyword evidence="3" id="KW-1185">Reference proteome</keyword>
<feature type="compositionally biased region" description="Basic and acidic residues" evidence="1">
    <location>
        <begin position="1"/>
        <end position="15"/>
    </location>
</feature>
<dbReference type="STRING" id="498761.HM1_2005"/>
<name>B0TG66_HELMI</name>
<evidence type="ECO:0000313" key="3">
    <source>
        <dbReference type="Proteomes" id="UP000008550"/>
    </source>
</evidence>
<dbReference type="KEGG" id="hmo:HM1_2005"/>
<dbReference type="Proteomes" id="UP000008550">
    <property type="component" value="Chromosome"/>
</dbReference>
<organism evidence="2 3">
    <name type="scientific">Heliobacterium modesticaldum (strain ATCC 51547 / Ice1)</name>
    <dbReference type="NCBI Taxonomy" id="498761"/>
    <lineage>
        <taxon>Bacteria</taxon>
        <taxon>Bacillati</taxon>
        <taxon>Bacillota</taxon>
        <taxon>Clostridia</taxon>
        <taxon>Eubacteriales</taxon>
        <taxon>Heliobacteriaceae</taxon>
        <taxon>Heliomicrobium</taxon>
    </lineage>
</organism>
<dbReference type="HOGENOM" id="CLU_3310766_0_0_9"/>
<dbReference type="AlphaFoldDB" id="B0TG66"/>